<evidence type="ECO:0000313" key="7">
    <source>
        <dbReference type="EMBL" id="KZE75001.1"/>
    </source>
</evidence>
<dbReference type="GO" id="GO:0015385">
    <property type="term" value="F:sodium:proton antiporter activity"/>
    <property type="evidence" value="ECO:0007669"/>
    <property type="project" value="UniProtKB-UniRule"/>
</dbReference>
<dbReference type="InterPro" id="IPR023171">
    <property type="entry name" value="Na/H_antiporter_dom_sf"/>
</dbReference>
<dbReference type="HAMAP" id="MF_01844">
    <property type="entry name" value="NhaA"/>
    <property type="match status" value="1"/>
</dbReference>
<evidence type="ECO:0000313" key="8">
    <source>
        <dbReference type="EMBL" id="SEJ08268.1"/>
    </source>
</evidence>
<accession>A0A163VK51</accession>
<dbReference type="NCBIfam" id="TIGR00773">
    <property type="entry name" value="NhaA"/>
    <property type="match status" value="1"/>
</dbReference>
<evidence type="ECO:0000256" key="3">
    <source>
        <dbReference type="ARBA" id="ARBA00022692"/>
    </source>
</evidence>
<evidence type="ECO:0000256" key="5">
    <source>
        <dbReference type="ARBA" id="ARBA00023136"/>
    </source>
</evidence>
<dbReference type="Gene3D" id="1.20.1530.10">
    <property type="entry name" value="Na+/H+ antiporter like domain"/>
    <property type="match status" value="1"/>
</dbReference>
<dbReference type="AlphaFoldDB" id="A0A163VK51"/>
<keyword evidence="9" id="KW-1185">Reference proteome</keyword>
<feature type="transmembrane region" description="Helical" evidence="6">
    <location>
        <begin position="194"/>
        <end position="212"/>
    </location>
</feature>
<reference evidence="7 9" key="1">
    <citation type="submission" date="2016-01" db="EMBL/GenBank/DDBJ databases">
        <title>Whole genome sequencing of Myroides marinus L41.</title>
        <authorList>
            <person name="Hong K.W."/>
        </authorList>
    </citation>
    <scope>NUCLEOTIDE SEQUENCE [LARGE SCALE GENOMIC DNA]</scope>
    <source>
        <strain evidence="7 9">L41</strain>
    </source>
</reference>
<dbReference type="RefSeq" id="WP_038985874.1">
    <property type="nucleotide sequence ID" value="NZ_FNYS01000011.1"/>
</dbReference>
<keyword evidence="2 6" id="KW-1003">Cell membrane</keyword>
<dbReference type="EMBL" id="FNYS01000011">
    <property type="protein sequence ID" value="SEJ08268.1"/>
    <property type="molecule type" value="Genomic_DNA"/>
</dbReference>
<comment type="function">
    <text evidence="6">Na(+)/H(+) antiporter that extrudes sodium in exchange for external protons.</text>
</comment>
<dbReference type="Proteomes" id="UP000076630">
    <property type="component" value="Unassembled WGS sequence"/>
</dbReference>
<keyword evidence="3 6" id="KW-0812">Transmembrane</keyword>
<feature type="transmembrane region" description="Helical" evidence="6">
    <location>
        <begin position="421"/>
        <end position="438"/>
    </location>
</feature>
<feature type="transmembrane region" description="Helical" evidence="6">
    <location>
        <begin position="108"/>
        <end position="129"/>
    </location>
</feature>
<comment type="subcellular location">
    <subcellularLocation>
        <location evidence="1">Cell inner membrane</location>
        <topology evidence="1">Multi-pass membrane protein</topology>
    </subcellularLocation>
    <subcellularLocation>
        <location evidence="6">Cell membrane</location>
        <topology evidence="6">Multi-pass membrane protein</topology>
    </subcellularLocation>
</comment>
<dbReference type="EMBL" id="LQNU01000087">
    <property type="protein sequence ID" value="KZE75001.1"/>
    <property type="molecule type" value="Genomic_DNA"/>
</dbReference>
<gene>
    <name evidence="6" type="primary">nhaA</name>
    <name evidence="7" type="ORF">AV926_17370</name>
    <name evidence="8" type="ORF">SAMN04488018_11188</name>
</gene>
<dbReference type="GO" id="GO:0006885">
    <property type="term" value="P:regulation of pH"/>
    <property type="evidence" value="ECO:0007669"/>
    <property type="project" value="UniProtKB-UniRule"/>
</dbReference>
<evidence type="ECO:0000256" key="6">
    <source>
        <dbReference type="HAMAP-Rule" id="MF_01844"/>
    </source>
</evidence>
<organism evidence="7 9">
    <name type="scientific">Myroides marinus</name>
    <dbReference type="NCBI Taxonomy" id="703342"/>
    <lineage>
        <taxon>Bacteria</taxon>
        <taxon>Pseudomonadati</taxon>
        <taxon>Bacteroidota</taxon>
        <taxon>Flavobacteriia</taxon>
        <taxon>Flavobacteriales</taxon>
        <taxon>Flavobacteriaceae</taxon>
        <taxon>Myroides</taxon>
    </lineage>
</organism>
<keyword evidence="6" id="KW-0406">Ion transport</keyword>
<keyword evidence="6" id="KW-0915">Sodium</keyword>
<keyword evidence="6" id="KW-0739">Sodium transport</keyword>
<dbReference type="GO" id="GO:0005886">
    <property type="term" value="C:plasma membrane"/>
    <property type="evidence" value="ECO:0007669"/>
    <property type="project" value="UniProtKB-SubCell"/>
</dbReference>
<reference evidence="8 10" key="2">
    <citation type="submission" date="2016-10" db="EMBL/GenBank/DDBJ databases">
        <authorList>
            <person name="de Groot N.N."/>
        </authorList>
    </citation>
    <scope>NUCLEOTIDE SEQUENCE [LARGE SCALE GENOMIC DNA]</scope>
    <source>
        <strain evidence="8 10">DSM 23048</strain>
    </source>
</reference>
<dbReference type="Proteomes" id="UP000183077">
    <property type="component" value="Unassembled WGS sequence"/>
</dbReference>
<comment type="similarity">
    <text evidence="6">Belongs to the NhaA Na(+)/H(+) (TC 2.A.33) antiporter family.</text>
</comment>
<feature type="transmembrane region" description="Helical" evidence="6">
    <location>
        <begin position="349"/>
        <end position="369"/>
    </location>
</feature>
<evidence type="ECO:0000256" key="1">
    <source>
        <dbReference type="ARBA" id="ARBA00004429"/>
    </source>
</evidence>
<evidence type="ECO:0000256" key="2">
    <source>
        <dbReference type="ARBA" id="ARBA00022475"/>
    </source>
</evidence>
<keyword evidence="6" id="KW-0813">Transport</keyword>
<dbReference type="GeneID" id="82257613"/>
<protein>
    <recommendedName>
        <fullName evidence="6">Na(+)/H(+) antiporter NhaA</fullName>
    </recommendedName>
    <alternativeName>
        <fullName evidence="6">Sodium/proton antiporter NhaA</fullName>
    </alternativeName>
</protein>
<keyword evidence="4 6" id="KW-1133">Transmembrane helix</keyword>
<name>A0A163VK51_9FLAO</name>
<proteinExistence type="inferred from homology"/>
<keyword evidence="5 6" id="KW-0472">Membrane</keyword>
<dbReference type="PANTHER" id="PTHR30341:SF0">
    <property type="entry name" value="NA(+)_H(+) ANTIPORTER NHAA"/>
    <property type="match status" value="1"/>
</dbReference>
<feature type="transmembrane region" description="Helical" evidence="6">
    <location>
        <begin position="29"/>
        <end position="48"/>
    </location>
</feature>
<feature type="transmembrane region" description="Helical" evidence="6">
    <location>
        <begin position="169"/>
        <end position="188"/>
    </location>
</feature>
<keyword evidence="6" id="KW-0050">Antiport</keyword>
<dbReference type="OrthoDB" id="9808135at2"/>
<feature type="transmembrane region" description="Helical" evidence="6">
    <location>
        <begin position="317"/>
        <end position="337"/>
    </location>
</feature>
<sequence length="451" mass="48214">MEDQIRETPADKWIANPVSRFMSKSTSGGVVLFLAAVFAIFMANSQWADAYMSFWDDNHIGFSFNDMVLNHSLKHWVNDGLMAIFFFVVGLELKRELTTGELSSPKKAMLPIIAAIGGMVVPALIYTVFNGGTDAAHGWGIPMATDIAFALGVLFLLGDKVPTSLKVFLTALAIADDLGAVMVIAIFYTSDLSMLNLGMGLGFFGLLILGNLIGIRNTLYYAIIGIGGVWLCFLLSGVHATIAAVLAAFAIPSTARVHESYFVSKLNALRDRFSKIDPDDKIPNLTGDQMECVEDIRVLASDALPASIRLEHSMHNFVSFFVMPVFALANAAIPIHLGDGGLSAVTLGVAFGLLVGKVLGVAGLTGLLIKLKVVPMPKGMTYLNLLGLGFLAAIGFTMSLFVTELAFDINLHPEFPDQAKLGILIASGLGGIIGYILLSMCGKKTGVQEEA</sequence>
<feature type="transmembrane region" description="Helical" evidence="6">
    <location>
        <begin position="381"/>
        <end position="401"/>
    </location>
</feature>
<dbReference type="Pfam" id="PF06965">
    <property type="entry name" value="Na_H_antiport_1"/>
    <property type="match status" value="1"/>
</dbReference>
<evidence type="ECO:0000256" key="4">
    <source>
        <dbReference type="ARBA" id="ARBA00022989"/>
    </source>
</evidence>
<dbReference type="PANTHER" id="PTHR30341">
    <property type="entry name" value="SODIUM ION/PROTON ANTIPORTER NHAA-RELATED"/>
    <property type="match status" value="1"/>
</dbReference>
<comment type="catalytic activity">
    <reaction evidence="6">
        <text>Na(+)(in) + 2 H(+)(out) = Na(+)(out) + 2 H(+)(in)</text>
        <dbReference type="Rhea" id="RHEA:29251"/>
        <dbReference type="ChEBI" id="CHEBI:15378"/>
        <dbReference type="ChEBI" id="CHEBI:29101"/>
    </reaction>
</comment>
<dbReference type="InterPro" id="IPR004670">
    <property type="entry name" value="NhaA"/>
</dbReference>
<evidence type="ECO:0000313" key="10">
    <source>
        <dbReference type="Proteomes" id="UP000183077"/>
    </source>
</evidence>
<feature type="transmembrane region" description="Helical" evidence="6">
    <location>
        <begin position="135"/>
        <end position="157"/>
    </location>
</feature>
<evidence type="ECO:0000313" key="9">
    <source>
        <dbReference type="Proteomes" id="UP000076630"/>
    </source>
</evidence>